<evidence type="ECO:0000259" key="8">
    <source>
        <dbReference type="Pfam" id="PF13656"/>
    </source>
</evidence>
<dbReference type="VEuPathDB" id="VectorBase:AARA011390"/>
<dbReference type="GO" id="GO:0003677">
    <property type="term" value="F:DNA binding"/>
    <property type="evidence" value="ECO:0007669"/>
    <property type="project" value="InterPro"/>
</dbReference>
<dbReference type="KEGG" id="aara:120902319"/>
<dbReference type="RefSeq" id="XP_040166920.1">
    <property type="nucleotide sequence ID" value="XM_040310986.1"/>
</dbReference>
<evidence type="ECO:0000256" key="7">
    <source>
        <dbReference type="ARBA" id="ARBA00031757"/>
    </source>
</evidence>
<dbReference type="FunFam" id="3.30.1360.10:FF:000006">
    <property type="entry name" value="DNA-directed RNA polymerases I and III subunit RPAC2"/>
    <property type="match status" value="1"/>
</dbReference>
<dbReference type="PROSITE" id="PS01154">
    <property type="entry name" value="RNA_POL_L_13KD"/>
    <property type="match status" value="1"/>
</dbReference>
<dbReference type="EMBL" id="APCN01005755">
    <property type="status" value="NOT_ANNOTATED_CDS"/>
    <property type="molecule type" value="Genomic_DNA"/>
</dbReference>
<evidence type="ECO:0000256" key="4">
    <source>
        <dbReference type="ARBA" id="ARBA00023163"/>
    </source>
</evidence>
<feature type="domain" description="DNA-directed RNA polymerase RBP11-like dimerisation" evidence="8">
    <location>
        <begin position="19"/>
        <end position="90"/>
    </location>
</feature>
<dbReference type="GO" id="GO:0006383">
    <property type="term" value="P:transcription by RNA polymerase III"/>
    <property type="evidence" value="ECO:0007669"/>
    <property type="project" value="TreeGrafter"/>
</dbReference>
<dbReference type="InterPro" id="IPR008193">
    <property type="entry name" value="RNA_pol_Rpb11_13-16kDa_CS"/>
</dbReference>
<dbReference type="GO" id="GO:0005666">
    <property type="term" value="C:RNA polymerase III complex"/>
    <property type="evidence" value="ECO:0007669"/>
    <property type="project" value="TreeGrafter"/>
</dbReference>
<dbReference type="SUPFAM" id="SSF55257">
    <property type="entry name" value="RBP11-like subunits of RNA polymerase"/>
    <property type="match status" value="1"/>
</dbReference>
<dbReference type="Pfam" id="PF13656">
    <property type="entry name" value="RNA_pol_L_2"/>
    <property type="match status" value="1"/>
</dbReference>
<accession>A0A182ICS1</accession>
<dbReference type="EnsemblMetazoa" id="AARA011390-RA">
    <property type="protein sequence ID" value="AARA011390-PA"/>
    <property type="gene ID" value="AARA011390"/>
</dbReference>
<dbReference type="GO" id="GO:0005736">
    <property type="term" value="C:RNA polymerase I complex"/>
    <property type="evidence" value="ECO:0007669"/>
    <property type="project" value="TreeGrafter"/>
</dbReference>
<dbReference type="PANTHER" id="PTHR13946:SF28">
    <property type="entry name" value="DNA-DIRECTED RNA POLYMERASES I AND III SUBUNIT RPAC2"/>
    <property type="match status" value="1"/>
</dbReference>
<evidence type="ECO:0000256" key="1">
    <source>
        <dbReference type="ARBA" id="ARBA00004123"/>
    </source>
</evidence>
<evidence type="ECO:0000256" key="2">
    <source>
        <dbReference type="ARBA" id="ARBA00022079"/>
    </source>
</evidence>
<dbReference type="GO" id="GO:0006362">
    <property type="term" value="P:transcription elongation by RNA polymerase I"/>
    <property type="evidence" value="ECO:0007669"/>
    <property type="project" value="TreeGrafter"/>
</dbReference>
<keyword evidence="3" id="KW-0240">DNA-directed RNA polymerase</keyword>
<dbReference type="PANTHER" id="PTHR13946">
    <property type="entry name" value="DNA-DIRECTED RNA POLYMERASE I,II,III"/>
    <property type="match status" value="1"/>
</dbReference>
<keyword evidence="10" id="KW-1185">Reference proteome</keyword>
<dbReference type="CDD" id="cd07029">
    <property type="entry name" value="RNAP_I_III_AC19"/>
    <property type="match status" value="1"/>
</dbReference>
<dbReference type="Gene3D" id="3.30.1360.10">
    <property type="entry name" value="RNA polymerase, RBP11-like subunit"/>
    <property type="match status" value="1"/>
</dbReference>
<protein>
    <recommendedName>
        <fullName evidence="2">DNA-directed RNA polymerases I and III subunit RPAC2</fullName>
    </recommendedName>
    <alternativeName>
        <fullName evidence="7">DNA-directed RNA polymerase I subunit D</fullName>
    </alternativeName>
</protein>
<dbReference type="InterPro" id="IPR033898">
    <property type="entry name" value="RNAP_AC19"/>
</dbReference>
<reference evidence="9" key="1">
    <citation type="submission" date="2022-08" db="UniProtKB">
        <authorList>
            <consortium name="EnsemblMetazoa"/>
        </authorList>
    </citation>
    <scope>IDENTIFICATION</scope>
    <source>
        <strain evidence="9">Dongola</strain>
    </source>
</reference>
<dbReference type="HAMAP" id="MF_00261">
    <property type="entry name" value="RNApol_arch_Rpo11"/>
    <property type="match status" value="1"/>
</dbReference>
<name>A0A182ICS1_ANOAR</name>
<dbReference type="InterPro" id="IPR009025">
    <property type="entry name" value="RBP11-like_dimer"/>
</dbReference>
<dbReference type="InterPro" id="IPR022905">
    <property type="entry name" value="Rpo11-like"/>
</dbReference>
<evidence type="ECO:0000256" key="3">
    <source>
        <dbReference type="ARBA" id="ARBA00022478"/>
    </source>
</evidence>
<keyword evidence="5" id="KW-0539">Nucleus</keyword>
<comment type="subcellular location">
    <subcellularLocation>
        <location evidence="1">Nucleus</location>
    </subcellularLocation>
</comment>
<evidence type="ECO:0000256" key="6">
    <source>
        <dbReference type="ARBA" id="ARBA00025751"/>
    </source>
</evidence>
<keyword evidence="4" id="KW-0804">Transcription</keyword>
<dbReference type="AlphaFoldDB" id="A0A182ICS1"/>
<dbReference type="GO" id="GO:0003899">
    <property type="term" value="F:DNA-directed RNA polymerase activity"/>
    <property type="evidence" value="ECO:0007669"/>
    <property type="project" value="InterPro"/>
</dbReference>
<evidence type="ECO:0000313" key="9">
    <source>
        <dbReference type="EnsemblMetazoa" id="AARA011390-PA"/>
    </source>
</evidence>
<sequence length="105" mass="11853">MPKLAELTGDENSGESSRTFVFEDEGHTLGNVLKSIICKYPDVNFCGYTVPHPAENKMHFRIQAAKSVRAIDVLRRGLEDLERVCDHTIDTFEAAVAKYHEKESK</sequence>
<evidence type="ECO:0000256" key="5">
    <source>
        <dbReference type="ARBA" id="ARBA00023242"/>
    </source>
</evidence>
<proteinExistence type="inferred from homology"/>
<evidence type="ECO:0000313" key="10">
    <source>
        <dbReference type="Proteomes" id="UP000075840"/>
    </source>
</evidence>
<dbReference type="InterPro" id="IPR036603">
    <property type="entry name" value="RBP11-like"/>
</dbReference>
<comment type="similarity">
    <text evidence="6">Belongs to the archaeal Rpo11/eukaryotic RPB11/RPC19 RNA polymerase subunit family.</text>
</comment>
<dbReference type="GO" id="GO:0046983">
    <property type="term" value="F:protein dimerization activity"/>
    <property type="evidence" value="ECO:0007669"/>
    <property type="project" value="InterPro"/>
</dbReference>
<organism evidence="9 10">
    <name type="scientific">Anopheles arabiensis</name>
    <name type="common">Mosquito</name>
    <dbReference type="NCBI Taxonomy" id="7173"/>
    <lineage>
        <taxon>Eukaryota</taxon>
        <taxon>Metazoa</taxon>
        <taxon>Ecdysozoa</taxon>
        <taxon>Arthropoda</taxon>
        <taxon>Hexapoda</taxon>
        <taxon>Insecta</taxon>
        <taxon>Pterygota</taxon>
        <taxon>Neoptera</taxon>
        <taxon>Endopterygota</taxon>
        <taxon>Diptera</taxon>
        <taxon>Nematocera</taxon>
        <taxon>Culicoidea</taxon>
        <taxon>Culicidae</taxon>
        <taxon>Anophelinae</taxon>
        <taxon>Anopheles</taxon>
    </lineage>
</organism>
<dbReference type="Proteomes" id="UP000075840">
    <property type="component" value="Unassembled WGS sequence"/>
</dbReference>
<dbReference type="VEuPathDB" id="VectorBase:AARA21_013717"/>
<dbReference type="GeneID" id="120902319"/>